<feature type="transmembrane region" description="Helical" evidence="5">
    <location>
        <begin position="167"/>
        <end position="184"/>
    </location>
</feature>
<reference evidence="7 10" key="2">
    <citation type="submission" date="2016-11" db="EMBL/GenBank/DDBJ databases">
        <title>Genomic analysis of Caldithrix abyssi and proposal of a novel bacterial phylum Caldithrichaeota.</title>
        <authorList>
            <person name="Kublanov I."/>
            <person name="Sigalova O."/>
            <person name="Gavrilov S."/>
            <person name="Lebedinsky A."/>
            <person name="Ivanova N."/>
            <person name="Daum C."/>
            <person name="Reddy T."/>
            <person name="Klenk H.P."/>
            <person name="Goker M."/>
            <person name="Reva O."/>
            <person name="Miroshnichenko M."/>
            <person name="Kyprides N."/>
            <person name="Woyke T."/>
            <person name="Gelfand M."/>
        </authorList>
    </citation>
    <scope>NUCLEOTIDE SEQUENCE [LARGE SCALE GENOMIC DNA]</scope>
    <source>
        <strain evidence="7 10">LF13</strain>
    </source>
</reference>
<accession>H1XNS2</accession>
<keyword evidence="3 5" id="KW-1133">Transmembrane helix</keyword>
<dbReference type="InterPro" id="IPR004837">
    <property type="entry name" value="NaCa_Exmemb"/>
</dbReference>
<organism evidence="8 9">
    <name type="scientific">Caldithrix abyssi DSM 13497</name>
    <dbReference type="NCBI Taxonomy" id="880073"/>
    <lineage>
        <taxon>Bacteria</taxon>
        <taxon>Pseudomonadati</taxon>
        <taxon>Calditrichota</taxon>
        <taxon>Calditrichia</taxon>
        <taxon>Calditrichales</taxon>
        <taxon>Calditrichaceae</taxon>
        <taxon>Caldithrix</taxon>
    </lineage>
</organism>
<reference evidence="8 9" key="1">
    <citation type="submission" date="2011-09" db="EMBL/GenBank/DDBJ databases">
        <title>The permanent draft genome of Caldithrix abyssi DSM 13497.</title>
        <authorList>
            <consortium name="US DOE Joint Genome Institute (JGI-PGF)"/>
            <person name="Lucas S."/>
            <person name="Han J."/>
            <person name="Lapidus A."/>
            <person name="Bruce D."/>
            <person name="Goodwin L."/>
            <person name="Pitluck S."/>
            <person name="Peters L."/>
            <person name="Kyrpides N."/>
            <person name="Mavromatis K."/>
            <person name="Ivanova N."/>
            <person name="Mikhailova N."/>
            <person name="Chertkov O."/>
            <person name="Detter J.C."/>
            <person name="Tapia R."/>
            <person name="Han C."/>
            <person name="Land M."/>
            <person name="Hauser L."/>
            <person name="Markowitz V."/>
            <person name="Cheng J.-F."/>
            <person name="Hugenholtz P."/>
            <person name="Woyke T."/>
            <person name="Wu D."/>
            <person name="Spring S."/>
            <person name="Brambilla E."/>
            <person name="Klenk H.-P."/>
            <person name="Eisen J.A."/>
        </authorList>
    </citation>
    <scope>NUCLEOTIDE SEQUENCE [LARGE SCALE GENOMIC DNA]</scope>
    <source>
        <strain evidence="8 9">DSM 13497</strain>
    </source>
</reference>
<feature type="transmembrane region" description="Helical" evidence="5">
    <location>
        <begin position="70"/>
        <end position="93"/>
    </location>
</feature>
<feature type="transmembrane region" description="Helical" evidence="5">
    <location>
        <begin position="102"/>
        <end position="121"/>
    </location>
</feature>
<sequence>MELFVNIVILTISTGALWLGAVWVVESAPRLAQKMGISDLVIGLTVIAFGTSAPEFAVTISAAIRHQADISVGNIVGSNIFNLGFILGGVALLQTIKTTKKLVYREGGLLLLVSIILLFFLSDYSIAMWEGIFLLVALAAYLSYLFIHKEPLEEEFSHGPFRWYHALQLIGGLTLVVAGGHFLVDSATFLARKVGLSEWAIAVTIVAAGTSAPEFATSLVAAIKGRHGISAGNLIGSDLFNIMGVLGLAAILRPLHVAQDAPFEIFILVMLVLTVVIMMRTGWRVSRMEGLALIIINLIRWFFTLKQ</sequence>
<feature type="domain" description="Sodium/calcium exchanger membrane region" evidence="6">
    <location>
        <begin position="7"/>
        <end position="146"/>
    </location>
</feature>
<evidence type="ECO:0000313" key="8">
    <source>
        <dbReference type="EMBL" id="EHO39862.1"/>
    </source>
</evidence>
<evidence type="ECO:0000313" key="7">
    <source>
        <dbReference type="EMBL" id="APF19757.1"/>
    </source>
</evidence>
<dbReference type="Gene3D" id="1.20.1420.30">
    <property type="entry name" value="NCX, central ion-binding region"/>
    <property type="match status" value="2"/>
</dbReference>
<feature type="transmembrane region" description="Helical" evidence="5">
    <location>
        <begin position="235"/>
        <end position="255"/>
    </location>
</feature>
<evidence type="ECO:0000256" key="3">
    <source>
        <dbReference type="ARBA" id="ARBA00022989"/>
    </source>
</evidence>
<comment type="subcellular location">
    <subcellularLocation>
        <location evidence="1">Membrane</location>
        <topology evidence="1">Multi-pass membrane protein</topology>
    </subcellularLocation>
</comment>
<dbReference type="Proteomes" id="UP000004671">
    <property type="component" value="Chromosome"/>
</dbReference>
<feature type="transmembrane region" description="Helical" evidence="5">
    <location>
        <begin position="37"/>
        <end position="64"/>
    </location>
</feature>
<feature type="transmembrane region" description="Helical" evidence="5">
    <location>
        <begin position="199"/>
        <end position="223"/>
    </location>
</feature>
<evidence type="ECO:0000256" key="5">
    <source>
        <dbReference type="SAM" id="Phobius"/>
    </source>
</evidence>
<evidence type="ECO:0000256" key="2">
    <source>
        <dbReference type="ARBA" id="ARBA00022692"/>
    </source>
</evidence>
<dbReference type="GO" id="GO:0005262">
    <property type="term" value="F:calcium channel activity"/>
    <property type="evidence" value="ECO:0007669"/>
    <property type="project" value="TreeGrafter"/>
</dbReference>
<dbReference type="KEGG" id="caby:Cabys_3009"/>
<evidence type="ECO:0000256" key="4">
    <source>
        <dbReference type="ARBA" id="ARBA00023136"/>
    </source>
</evidence>
<dbReference type="InterPro" id="IPR004481">
    <property type="entry name" value="K/Na/Ca-exchanger"/>
</dbReference>
<dbReference type="GO" id="GO:0008273">
    <property type="term" value="F:calcium, potassium:sodium antiporter activity"/>
    <property type="evidence" value="ECO:0007669"/>
    <property type="project" value="TreeGrafter"/>
</dbReference>
<dbReference type="FunCoup" id="H1XNS2">
    <property type="interactions" value="136"/>
</dbReference>
<dbReference type="PaxDb" id="880073-Calab_0213"/>
<dbReference type="PANTHER" id="PTHR10846:SF8">
    <property type="entry name" value="INNER MEMBRANE PROTEIN YRBG"/>
    <property type="match status" value="1"/>
</dbReference>
<dbReference type="eggNOG" id="COG0530">
    <property type="taxonomic scope" value="Bacteria"/>
</dbReference>
<dbReference type="EMBL" id="CM001402">
    <property type="protein sequence ID" value="EHO39862.1"/>
    <property type="molecule type" value="Genomic_DNA"/>
</dbReference>
<gene>
    <name evidence="7" type="ORF">Cabys_3009</name>
    <name evidence="8" type="ORF">Calab_0213</name>
</gene>
<protein>
    <submittedName>
        <fullName evidence="7">Cation:H+ antiporter</fullName>
    </submittedName>
    <submittedName>
        <fullName evidence="8">Na+/Ca+ antiporter, CaCA family</fullName>
    </submittedName>
</protein>
<feature type="transmembrane region" description="Helical" evidence="5">
    <location>
        <begin position="261"/>
        <end position="278"/>
    </location>
</feature>
<dbReference type="PANTHER" id="PTHR10846">
    <property type="entry name" value="SODIUM/POTASSIUM/CALCIUM EXCHANGER"/>
    <property type="match status" value="1"/>
</dbReference>
<dbReference type="InterPro" id="IPR044880">
    <property type="entry name" value="NCX_ion-bd_dom_sf"/>
</dbReference>
<dbReference type="Proteomes" id="UP000183868">
    <property type="component" value="Chromosome"/>
</dbReference>
<dbReference type="GO" id="GO:0006874">
    <property type="term" value="P:intracellular calcium ion homeostasis"/>
    <property type="evidence" value="ECO:0007669"/>
    <property type="project" value="TreeGrafter"/>
</dbReference>
<dbReference type="Pfam" id="PF01699">
    <property type="entry name" value="Na_Ca_ex"/>
    <property type="match status" value="2"/>
</dbReference>
<dbReference type="OrthoDB" id="9794225at2"/>
<dbReference type="InParanoid" id="H1XNS2"/>
<evidence type="ECO:0000256" key="1">
    <source>
        <dbReference type="ARBA" id="ARBA00004141"/>
    </source>
</evidence>
<dbReference type="GO" id="GO:0005886">
    <property type="term" value="C:plasma membrane"/>
    <property type="evidence" value="ECO:0007669"/>
    <property type="project" value="TreeGrafter"/>
</dbReference>
<dbReference type="AlphaFoldDB" id="H1XNS2"/>
<proteinExistence type="predicted"/>
<feature type="transmembrane region" description="Helical" evidence="5">
    <location>
        <begin position="6"/>
        <end position="25"/>
    </location>
</feature>
<dbReference type="STRING" id="880073.Cabys_3009"/>
<dbReference type="EMBL" id="CP018099">
    <property type="protein sequence ID" value="APF19757.1"/>
    <property type="molecule type" value="Genomic_DNA"/>
</dbReference>
<keyword evidence="9" id="KW-1185">Reference proteome</keyword>
<keyword evidence="2 5" id="KW-0812">Transmembrane</keyword>
<evidence type="ECO:0000313" key="10">
    <source>
        <dbReference type="Proteomes" id="UP000183868"/>
    </source>
</evidence>
<keyword evidence="4 5" id="KW-0472">Membrane</keyword>
<name>H1XNS2_CALAY</name>
<evidence type="ECO:0000313" key="9">
    <source>
        <dbReference type="Proteomes" id="UP000004671"/>
    </source>
</evidence>
<dbReference type="RefSeq" id="WP_006926756.1">
    <property type="nucleotide sequence ID" value="NZ_CM001402.1"/>
</dbReference>
<evidence type="ECO:0000259" key="6">
    <source>
        <dbReference type="Pfam" id="PF01699"/>
    </source>
</evidence>
<feature type="domain" description="Sodium/calcium exchanger membrane region" evidence="6">
    <location>
        <begin position="166"/>
        <end position="296"/>
    </location>
</feature>
<feature type="transmembrane region" description="Helical" evidence="5">
    <location>
        <begin position="127"/>
        <end position="147"/>
    </location>
</feature>
<dbReference type="HOGENOM" id="CLU_007948_0_3_0"/>